<protein>
    <submittedName>
        <fullName evidence="3">Nucleotidyltransferase family protein</fullName>
    </submittedName>
</protein>
<dbReference type="Pfam" id="PF12804">
    <property type="entry name" value="NTP_transf_3"/>
    <property type="match status" value="1"/>
</dbReference>
<dbReference type="InterPro" id="IPR029044">
    <property type="entry name" value="Nucleotide-diphossugar_trans"/>
</dbReference>
<keyword evidence="4" id="KW-1185">Reference proteome</keyword>
<dbReference type="RefSeq" id="WP_316774773.1">
    <property type="nucleotide sequence ID" value="NZ_JASMWN010000004.1"/>
</dbReference>
<dbReference type="EMBL" id="JASMWN010000004">
    <property type="protein sequence ID" value="MDU9003687.1"/>
    <property type="molecule type" value="Genomic_DNA"/>
</dbReference>
<evidence type="ECO:0000256" key="1">
    <source>
        <dbReference type="ARBA" id="ARBA00022842"/>
    </source>
</evidence>
<name>A0ABU3VBY3_9RHOB</name>
<dbReference type="PANTHER" id="PTHR43777">
    <property type="entry name" value="MOLYBDENUM COFACTOR CYTIDYLYLTRANSFERASE"/>
    <property type="match status" value="1"/>
</dbReference>
<comment type="caution">
    <text evidence="3">The sequence shown here is derived from an EMBL/GenBank/DDBJ whole genome shotgun (WGS) entry which is preliminary data.</text>
</comment>
<evidence type="ECO:0000313" key="4">
    <source>
        <dbReference type="Proteomes" id="UP001255416"/>
    </source>
</evidence>
<feature type="domain" description="MobA-like NTP transferase" evidence="2">
    <location>
        <begin position="11"/>
        <end position="172"/>
    </location>
</feature>
<gene>
    <name evidence="3" type="ORF">QO231_07450</name>
</gene>
<dbReference type="Gene3D" id="3.90.550.10">
    <property type="entry name" value="Spore Coat Polysaccharide Biosynthesis Protein SpsA, Chain A"/>
    <property type="match status" value="1"/>
</dbReference>
<sequence length="206" mass="21955">MNAPVTDMPILLLAAGRSSRMRGIDKLLQEVEGKPLIRRQADIARAVTSGAVIVALPEAPHPRYDALAGAEVVMLPVPEATEGMNASLRTGIAALPPDADAAMLLLCDLPELTQADLAQIAMAHDPDSDTRIWRGTTQDGRPGHPIVFSAKLFDLFRTLTGDGGGREVVKAAGAHVVHIPLPGNRARLDLDTPEDWADWRAARGLS</sequence>
<evidence type="ECO:0000313" key="3">
    <source>
        <dbReference type="EMBL" id="MDU9003687.1"/>
    </source>
</evidence>
<dbReference type="CDD" id="cd04182">
    <property type="entry name" value="GT_2_like_f"/>
    <property type="match status" value="1"/>
</dbReference>
<evidence type="ECO:0000259" key="2">
    <source>
        <dbReference type="Pfam" id="PF12804"/>
    </source>
</evidence>
<dbReference type="Proteomes" id="UP001255416">
    <property type="component" value="Unassembled WGS sequence"/>
</dbReference>
<accession>A0ABU3VBY3</accession>
<dbReference type="SUPFAM" id="SSF53448">
    <property type="entry name" value="Nucleotide-diphospho-sugar transferases"/>
    <property type="match status" value="1"/>
</dbReference>
<keyword evidence="1" id="KW-0460">Magnesium</keyword>
<reference evidence="4" key="1">
    <citation type="submission" date="2023-05" db="EMBL/GenBank/DDBJ databases">
        <title>Sedimentitalea sp. nov. JM2-8.</title>
        <authorList>
            <person name="Huang J."/>
        </authorList>
    </citation>
    <scope>NUCLEOTIDE SEQUENCE [LARGE SCALE GENOMIC DNA]</scope>
    <source>
        <strain evidence="4">KHS03</strain>
    </source>
</reference>
<dbReference type="PANTHER" id="PTHR43777:SF1">
    <property type="entry name" value="MOLYBDENUM COFACTOR CYTIDYLYLTRANSFERASE"/>
    <property type="match status" value="1"/>
</dbReference>
<organism evidence="3 4">
    <name type="scientific">Sedimentitalea todarodis</name>
    <dbReference type="NCBI Taxonomy" id="1631240"/>
    <lineage>
        <taxon>Bacteria</taxon>
        <taxon>Pseudomonadati</taxon>
        <taxon>Pseudomonadota</taxon>
        <taxon>Alphaproteobacteria</taxon>
        <taxon>Rhodobacterales</taxon>
        <taxon>Paracoccaceae</taxon>
        <taxon>Sedimentitalea</taxon>
    </lineage>
</organism>
<proteinExistence type="predicted"/>
<dbReference type="InterPro" id="IPR025877">
    <property type="entry name" value="MobA-like_NTP_Trfase"/>
</dbReference>